<evidence type="ECO:0000313" key="1">
    <source>
        <dbReference type="EMBL" id="MBB4155062.1"/>
    </source>
</evidence>
<dbReference type="EMBL" id="JACIEV010000009">
    <property type="protein sequence ID" value="MBB4155062.1"/>
    <property type="molecule type" value="Genomic_DNA"/>
</dbReference>
<organism evidence="1 2">
    <name type="scientific">Sphingomonas jinjuensis</name>
    <dbReference type="NCBI Taxonomy" id="535907"/>
    <lineage>
        <taxon>Bacteria</taxon>
        <taxon>Pseudomonadati</taxon>
        <taxon>Pseudomonadota</taxon>
        <taxon>Alphaproteobacteria</taxon>
        <taxon>Sphingomonadales</taxon>
        <taxon>Sphingomonadaceae</taxon>
        <taxon>Sphingomonas</taxon>
    </lineage>
</organism>
<dbReference type="Proteomes" id="UP000529795">
    <property type="component" value="Unassembled WGS sequence"/>
</dbReference>
<proteinExistence type="predicted"/>
<reference evidence="1 2" key="1">
    <citation type="submission" date="2020-08" db="EMBL/GenBank/DDBJ databases">
        <title>Genomic Encyclopedia of Type Strains, Phase IV (KMG-IV): sequencing the most valuable type-strain genomes for metagenomic binning, comparative biology and taxonomic classification.</title>
        <authorList>
            <person name="Goeker M."/>
        </authorList>
    </citation>
    <scope>NUCLEOTIDE SEQUENCE [LARGE SCALE GENOMIC DNA]</scope>
    <source>
        <strain evidence="1 2">YC6723</strain>
    </source>
</reference>
<sequence>MSNDELEMCLSAFCSATRIGIEEVRAFLLEHGEAVRRLGRPDTIRCELATSHEDGVVSVGCAFQNCSADRYSVEIAATGCSGLGSVQPEVRTVVHAFRLAGLLLTDLGTPTWLDCARQVIISVSNLEAKRRIPLAADAPDHVTKKEMLAWVRAQAAGIRRFADGSDIICRLVVEEGSSAPVIMLWCERDDGDVREVQFFSSGVAYLGNTTCDLPDLAFASAMASLLLKEIYMPVRLTP</sequence>
<evidence type="ECO:0000313" key="2">
    <source>
        <dbReference type="Proteomes" id="UP000529795"/>
    </source>
</evidence>
<dbReference type="AlphaFoldDB" id="A0A840FEG2"/>
<accession>A0A840FEG2</accession>
<name>A0A840FEG2_9SPHN</name>
<gene>
    <name evidence="1" type="ORF">GGQ80_002979</name>
</gene>
<keyword evidence="2" id="KW-1185">Reference proteome</keyword>
<dbReference type="RefSeq" id="WP_183986198.1">
    <property type="nucleotide sequence ID" value="NZ_JACIEV010000009.1"/>
</dbReference>
<protein>
    <submittedName>
        <fullName evidence="1">Uncharacterized protein</fullName>
    </submittedName>
</protein>
<comment type="caution">
    <text evidence="1">The sequence shown here is derived from an EMBL/GenBank/DDBJ whole genome shotgun (WGS) entry which is preliminary data.</text>
</comment>